<dbReference type="eggNOG" id="ENOG502ZTKJ">
    <property type="taxonomic scope" value="Bacteria"/>
</dbReference>
<proteinExistence type="predicted"/>
<keyword evidence="1" id="KW-0812">Transmembrane</keyword>
<keyword evidence="1" id="KW-1133">Transmembrane helix</keyword>
<evidence type="ECO:0000256" key="1">
    <source>
        <dbReference type="SAM" id="Phobius"/>
    </source>
</evidence>
<protein>
    <submittedName>
        <fullName evidence="2">Uncharacterized protein</fullName>
    </submittedName>
</protein>
<evidence type="ECO:0000313" key="2">
    <source>
        <dbReference type="EMBL" id="ADC51436.1"/>
    </source>
</evidence>
<dbReference type="RefSeq" id="WP_012958798.1">
    <property type="nucleotide sequence ID" value="NC_013791.2"/>
</dbReference>
<gene>
    <name evidence="2" type="ordered locus">BpOF4_16965</name>
</gene>
<feature type="transmembrane region" description="Helical" evidence="1">
    <location>
        <begin position="6"/>
        <end position="23"/>
    </location>
</feature>
<evidence type="ECO:0000313" key="3">
    <source>
        <dbReference type="Proteomes" id="UP000001544"/>
    </source>
</evidence>
<accession>D3FQR6</accession>
<dbReference type="AlphaFoldDB" id="D3FQR6"/>
<keyword evidence="1" id="KW-0472">Membrane</keyword>
<dbReference type="STRING" id="398511.BpOF4_16965"/>
<organism evidence="2 3">
    <name type="scientific">Alkalihalophilus pseudofirmus (strain ATCC BAA-2126 / JCM 17055 / OF4)</name>
    <name type="common">Bacillus pseudofirmus</name>
    <dbReference type="NCBI Taxonomy" id="398511"/>
    <lineage>
        <taxon>Bacteria</taxon>
        <taxon>Bacillati</taxon>
        <taxon>Bacillota</taxon>
        <taxon>Bacilli</taxon>
        <taxon>Bacillales</taxon>
        <taxon>Bacillaceae</taxon>
        <taxon>Alkalihalophilus</taxon>
    </lineage>
</organism>
<dbReference type="KEGG" id="bpf:BpOF4_16965"/>
<dbReference type="HOGENOM" id="CLU_1802240_0_0_9"/>
<dbReference type="Proteomes" id="UP000001544">
    <property type="component" value="Chromosome"/>
</dbReference>
<dbReference type="EMBL" id="CP001878">
    <property type="protein sequence ID" value="ADC51436.1"/>
    <property type="molecule type" value="Genomic_DNA"/>
</dbReference>
<name>D3FQR6_ALKPO</name>
<keyword evidence="3" id="KW-1185">Reference proteome</keyword>
<reference evidence="2 3" key="1">
    <citation type="journal article" date="2011" name="Environ. Microbiol.">
        <title>Genome of alkaliphilic Bacillus pseudofirmus OF4 reveals adaptations that support the ability to grow in an external pH range from 7.5 to 11.4.</title>
        <authorList>
            <person name="Janto B."/>
            <person name="Ahmed A."/>
            <person name="Ito M."/>
            <person name="Liu J."/>
            <person name="Hicks D.B."/>
            <person name="Pagni S."/>
            <person name="Fackelmayer O.J."/>
            <person name="Smith T.A."/>
            <person name="Earl J."/>
            <person name="Elbourne L.D."/>
            <person name="Hassan K."/>
            <person name="Paulsen I.T."/>
            <person name="Kolsto A.B."/>
            <person name="Tourasse N.J."/>
            <person name="Ehrlich G.D."/>
            <person name="Boissy R."/>
            <person name="Ivey D.M."/>
            <person name="Li G."/>
            <person name="Xue Y."/>
            <person name="Ma Y."/>
            <person name="Hu F.Z."/>
            <person name="Krulwich T.A."/>
        </authorList>
    </citation>
    <scope>NUCLEOTIDE SEQUENCE [LARGE SCALE GENOMIC DNA]</scope>
    <source>
        <strain evidence="3">ATCC BAA-2126 / JCM 17055 / OF4</strain>
    </source>
</reference>
<sequence>MKKKKYISIGLVALIIFITINLLNDYREKNLDDVLSYNPSKFHSLDINFELHTTNPAYAEELTEFLSQYRVKKMSAADWDRDLKAMEGFHVSINSNNRPSIMASIYEDRIHHYDGNYYKVINGPIHVEWLNSFIEELENVPAN</sequence>